<dbReference type="STRING" id="1505087.AYJ54_07475"/>
<proteinExistence type="predicted"/>
<organism evidence="2 3">
    <name type="scientific">Bradyrhizobium centrolobii</name>
    <dbReference type="NCBI Taxonomy" id="1505087"/>
    <lineage>
        <taxon>Bacteria</taxon>
        <taxon>Pseudomonadati</taxon>
        <taxon>Pseudomonadota</taxon>
        <taxon>Alphaproteobacteria</taxon>
        <taxon>Hyphomicrobiales</taxon>
        <taxon>Nitrobacteraceae</taxon>
        <taxon>Bradyrhizobium</taxon>
    </lineage>
</organism>
<evidence type="ECO:0000313" key="2">
    <source>
        <dbReference type="EMBL" id="OAF11877.1"/>
    </source>
</evidence>
<keyword evidence="3" id="KW-1185">Reference proteome</keyword>
<dbReference type="RefSeq" id="WP_063677095.1">
    <property type="nucleotide sequence ID" value="NZ_LUUB01000044.1"/>
</dbReference>
<comment type="caution">
    <text evidence="2">The sequence shown here is derived from an EMBL/GenBank/DDBJ whole genome shotgun (WGS) entry which is preliminary data.</text>
</comment>
<keyword evidence="1" id="KW-1277">Toxin-antitoxin system</keyword>
<dbReference type="InterPro" id="IPR035093">
    <property type="entry name" value="RelE/ParE_toxin_dom_sf"/>
</dbReference>
<reference evidence="2 3" key="1">
    <citation type="submission" date="2016-03" db="EMBL/GenBank/DDBJ databases">
        <title>Draft Genome Sequence of the Strain BR 10245 (Bradyrhizobium sp.) isolated from nodules of Centrolobium paraense.</title>
        <authorList>
            <person name="Simoes-Araujo J.L.Sr."/>
            <person name="Barauna A.C."/>
            <person name="Silva K."/>
            <person name="Zilli J.E."/>
        </authorList>
    </citation>
    <scope>NUCLEOTIDE SEQUENCE [LARGE SCALE GENOMIC DNA]</scope>
    <source>
        <strain evidence="2 3">BR 10245</strain>
    </source>
</reference>
<dbReference type="AlphaFoldDB" id="A0A176YYL9"/>
<evidence type="ECO:0000313" key="3">
    <source>
        <dbReference type="Proteomes" id="UP000076959"/>
    </source>
</evidence>
<sequence>MADQRWRVRLGAAAEVDFANILKWTTENFGARQSRVYRDTLIQAIGELADGPNVAGSKARDEIMPGLRTLHVARRSRRGSHFLMYRVVPNSTIEIVRILHDRMDLRRHVSSAPDESTE</sequence>
<name>A0A176YYL9_9BRAD</name>
<dbReference type="Gene3D" id="3.30.2310.20">
    <property type="entry name" value="RelE-like"/>
    <property type="match status" value="1"/>
</dbReference>
<accession>A0A176YYL9</accession>
<protein>
    <submittedName>
        <fullName evidence="2">Plasmid stabilization protein ParE</fullName>
    </submittedName>
</protein>
<dbReference type="Pfam" id="PF05016">
    <property type="entry name" value="ParE_toxin"/>
    <property type="match status" value="1"/>
</dbReference>
<dbReference type="InterPro" id="IPR007712">
    <property type="entry name" value="RelE/ParE_toxin"/>
</dbReference>
<dbReference type="EMBL" id="LUUB01000044">
    <property type="protein sequence ID" value="OAF11877.1"/>
    <property type="molecule type" value="Genomic_DNA"/>
</dbReference>
<dbReference type="OrthoDB" id="5457915at2"/>
<dbReference type="Proteomes" id="UP000076959">
    <property type="component" value="Unassembled WGS sequence"/>
</dbReference>
<evidence type="ECO:0000256" key="1">
    <source>
        <dbReference type="ARBA" id="ARBA00022649"/>
    </source>
</evidence>
<gene>
    <name evidence="2" type="ORF">AYJ54_07475</name>
</gene>